<keyword evidence="2" id="KW-1185">Reference proteome</keyword>
<accession>A0ACD5IJY5</accession>
<dbReference type="EMBL" id="CP130946">
    <property type="protein sequence ID" value="XRP73739.1"/>
    <property type="molecule type" value="Genomic_DNA"/>
</dbReference>
<protein>
    <submittedName>
        <fullName evidence="1">Uncharacterized protein</fullName>
    </submittedName>
</protein>
<gene>
    <name evidence="1" type="ORF">HF292_003570</name>
</gene>
<organism evidence="1 2">
    <name type="scientific">Acidithiobacillus ferruginosus</name>
    <dbReference type="NCBI Taxonomy" id="3063951"/>
    <lineage>
        <taxon>Bacteria</taxon>
        <taxon>Pseudomonadati</taxon>
        <taxon>Pseudomonadota</taxon>
        <taxon>Acidithiobacillia</taxon>
        <taxon>Acidithiobacillales</taxon>
        <taxon>Acidithiobacillaceae</taxon>
        <taxon>Acidithiobacillus</taxon>
    </lineage>
</organism>
<reference evidence="1 2" key="1">
    <citation type="journal article" date="2021" name="ISME J.">
        <title>Genomic evolution of the class Acidithiobacillia: deep-branching Proteobacteria living in extreme acidic conditions.</title>
        <authorList>
            <person name="Moya-Beltran A."/>
            <person name="Beard S."/>
            <person name="Rojas-Villalobos C."/>
            <person name="Issotta F."/>
            <person name="Gallardo Y."/>
            <person name="Ulloa R."/>
            <person name="Giaveno A."/>
            <person name="Degli Esposti M."/>
            <person name="Johnson D.B."/>
            <person name="Quatrini R."/>
        </authorList>
    </citation>
    <scope>NUCLEOTIDE SEQUENCE [LARGE SCALE GENOMIC DNA]</scope>
    <source>
        <strain evidence="1 2">CF3</strain>
    </source>
</reference>
<dbReference type="Proteomes" id="UP001196097">
    <property type="component" value="Chromosome"/>
</dbReference>
<proteinExistence type="predicted"/>
<evidence type="ECO:0000313" key="1">
    <source>
        <dbReference type="EMBL" id="XRP73739.1"/>
    </source>
</evidence>
<evidence type="ECO:0000313" key="2">
    <source>
        <dbReference type="Proteomes" id="UP001196097"/>
    </source>
</evidence>
<name>A0ACD5IJY5_9PROT</name>
<sequence length="151" mass="16858">MNFRSFFVLLWTLALTGCATVQPLDTSTGKPQKFFPNLTVSQAQSAFLAVSLADGMNIYKQTHNLLVMDKPVHGLTASILMGSEYNPTPDDRLTYQFAQENGGVEVFVRLAYVTNPGSQYEQVNPTNADNRQLQRMLEKAEPIIVAHYSKK</sequence>